<dbReference type="GO" id="GO:0006897">
    <property type="term" value="P:endocytosis"/>
    <property type="evidence" value="ECO:0007669"/>
    <property type="project" value="TreeGrafter"/>
</dbReference>
<feature type="region of interest" description="Disordered" evidence="2">
    <location>
        <begin position="288"/>
        <end position="364"/>
    </location>
</feature>
<dbReference type="GO" id="GO:0005886">
    <property type="term" value="C:plasma membrane"/>
    <property type="evidence" value="ECO:0007669"/>
    <property type="project" value="TreeGrafter"/>
</dbReference>
<dbReference type="PANTHER" id="PTHR31962:SF4">
    <property type="entry name" value="PRIMARY COMPONENT OF EISOSOMES (EUROFUNG)"/>
    <property type="match status" value="1"/>
</dbReference>
<dbReference type="AlphaFoldDB" id="A0A3E2H056"/>
<dbReference type="GO" id="GO:0070941">
    <property type="term" value="P:eisosome assembly"/>
    <property type="evidence" value="ECO:0007669"/>
    <property type="project" value="TreeGrafter"/>
</dbReference>
<feature type="compositionally biased region" description="Polar residues" evidence="2">
    <location>
        <begin position="310"/>
        <end position="322"/>
    </location>
</feature>
<dbReference type="GO" id="GO:0008289">
    <property type="term" value="F:lipid binding"/>
    <property type="evidence" value="ECO:0007669"/>
    <property type="project" value="TreeGrafter"/>
</dbReference>
<feature type="non-terminal residue" evidence="3">
    <location>
        <position position="1"/>
    </location>
</feature>
<evidence type="ECO:0000256" key="2">
    <source>
        <dbReference type="SAM" id="MobiDB-lite"/>
    </source>
</evidence>
<dbReference type="Gene3D" id="1.20.1270.60">
    <property type="entry name" value="Arfaptin homology (AH) domain/BAR domain"/>
    <property type="match status" value="1"/>
</dbReference>
<organism evidence="3 4">
    <name type="scientific">Scytalidium lignicola</name>
    <name type="common">Hyphomycete</name>
    <dbReference type="NCBI Taxonomy" id="5539"/>
    <lineage>
        <taxon>Eukaryota</taxon>
        <taxon>Fungi</taxon>
        <taxon>Dikarya</taxon>
        <taxon>Ascomycota</taxon>
        <taxon>Pezizomycotina</taxon>
        <taxon>Leotiomycetes</taxon>
        <taxon>Leotiomycetes incertae sedis</taxon>
        <taxon>Scytalidium</taxon>
    </lineage>
</organism>
<protein>
    <recommendedName>
        <fullName evidence="5">Sphingolipid long chain base-responsive protein LSP1</fullName>
    </recommendedName>
</protein>
<feature type="compositionally biased region" description="Polar residues" evidence="2">
    <location>
        <begin position="350"/>
        <end position="364"/>
    </location>
</feature>
<name>A0A3E2H056_SCYLI</name>
<dbReference type="FunFam" id="1.20.1270.60:FF:000005">
    <property type="entry name" value="Sphingolipid long chain base-responsive pil1"/>
    <property type="match status" value="1"/>
</dbReference>
<feature type="region of interest" description="Disordered" evidence="2">
    <location>
        <begin position="26"/>
        <end position="45"/>
    </location>
</feature>
<dbReference type="STRING" id="5539.A0A3E2H056"/>
<proteinExistence type="predicted"/>
<dbReference type="GO" id="GO:0036286">
    <property type="term" value="C:eisosome filament"/>
    <property type="evidence" value="ECO:0007669"/>
    <property type="project" value="TreeGrafter"/>
</dbReference>
<dbReference type="InterPro" id="IPR028245">
    <property type="entry name" value="PIL1/LSP1"/>
</dbReference>
<dbReference type="Pfam" id="PF13805">
    <property type="entry name" value="Pil1"/>
    <property type="match status" value="1"/>
</dbReference>
<sequence>MFLSRKNPRKIRDDIPIIHLNRTLSIRSKGNTSSPTGTKRHGFSLSSLRGQVQPELSRKLYRLIKSENHLIQAYESAGKERLSIASQISDWGEATNDDALSELSDKIGVLLAELGEQEDLYAHNIDDSRAVLKHVRNMEKSVQPSRDHKAKLMDDIAKLKSKEPESTKIPTLEQELVRAEAESLVAEAQLTNITRQKFKEAYAMEFASTIERAEKQILLARHGRRLLTLLDDSPMVPGDTRPPFQHLDQARQILNDAEDDLRDWRPDYEDVPSNAQNLGQDAMIDFSNTSQARGGGGGSVGSEGSVGRGQNVSGQRNATTTEGVEPARIPTDGPTASGALGGKNFADPNAMTTAGTENVSTTTV</sequence>
<dbReference type="PANTHER" id="PTHR31962">
    <property type="entry name" value="SPHINGOLIPID LONG CHAIN BASE-RESPONSIVE PROTEIN PIL1"/>
    <property type="match status" value="1"/>
</dbReference>
<dbReference type="OMA" id="MTRQKFK"/>
<evidence type="ECO:0000256" key="1">
    <source>
        <dbReference type="ARBA" id="ARBA00022553"/>
    </source>
</evidence>
<keyword evidence="1" id="KW-0597">Phosphoprotein</keyword>
<dbReference type="InterPro" id="IPR027267">
    <property type="entry name" value="AH/BAR_dom_sf"/>
</dbReference>
<evidence type="ECO:0000313" key="4">
    <source>
        <dbReference type="Proteomes" id="UP000258309"/>
    </source>
</evidence>
<dbReference type="Proteomes" id="UP000258309">
    <property type="component" value="Unassembled WGS sequence"/>
</dbReference>
<accession>A0A3E2H056</accession>
<comment type="caution">
    <text evidence="3">The sequence shown here is derived from an EMBL/GenBank/DDBJ whole genome shotgun (WGS) entry which is preliminary data.</text>
</comment>
<dbReference type="OrthoDB" id="5599269at2759"/>
<evidence type="ECO:0008006" key="5">
    <source>
        <dbReference type="Google" id="ProtNLM"/>
    </source>
</evidence>
<feature type="compositionally biased region" description="Gly residues" evidence="2">
    <location>
        <begin position="293"/>
        <end position="307"/>
    </location>
</feature>
<feature type="compositionally biased region" description="Polar residues" evidence="2">
    <location>
        <begin position="26"/>
        <end position="37"/>
    </location>
</feature>
<gene>
    <name evidence="3" type="ORF">B7463_g9684</name>
</gene>
<evidence type="ECO:0000313" key="3">
    <source>
        <dbReference type="EMBL" id="RFU26657.1"/>
    </source>
</evidence>
<dbReference type="EMBL" id="NCSJ02000249">
    <property type="protein sequence ID" value="RFU26657.1"/>
    <property type="molecule type" value="Genomic_DNA"/>
</dbReference>
<feature type="non-terminal residue" evidence="3">
    <location>
        <position position="364"/>
    </location>
</feature>
<reference evidence="3 4" key="1">
    <citation type="submission" date="2018-05" db="EMBL/GenBank/DDBJ databases">
        <title>Draft genome sequence of Scytalidium lignicola DSM 105466, a ubiquitous saprotrophic fungus.</title>
        <authorList>
            <person name="Buettner E."/>
            <person name="Gebauer A.M."/>
            <person name="Hofrichter M."/>
            <person name="Liers C."/>
            <person name="Kellner H."/>
        </authorList>
    </citation>
    <scope>NUCLEOTIDE SEQUENCE [LARGE SCALE GENOMIC DNA]</scope>
    <source>
        <strain evidence="3 4">DSM 105466</strain>
    </source>
</reference>
<keyword evidence="4" id="KW-1185">Reference proteome</keyword>